<evidence type="ECO:0000256" key="2">
    <source>
        <dbReference type="ARBA" id="ARBA00005982"/>
    </source>
</evidence>
<keyword evidence="4 6" id="KW-1133">Transmembrane helix</keyword>
<feature type="transmembrane region" description="Helical" evidence="6">
    <location>
        <begin position="474"/>
        <end position="495"/>
    </location>
</feature>
<feature type="transmembrane region" description="Helical" evidence="6">
    <location>
        <begin position="91"/>
        <end position="114"/>
    </location>
</feature>
<name>A0A9D5CUS6_9LILI</name>
<dbReference type="Gene3D" id="1.20.1250.20">
    <property type="entry name" value="MFS general substrate transporter like domains"/>
    <property type="match status" value="1"/>
</dbReference>
<feature type="transmembrane region" description="Helical" evidence="6">
    <location>
        <begin position="358"/>
        <end position="378"/>
    </location>
</feature>
<protein>
    <submittedName>
        <fullName evidence="7">Uncharacterized protein</fullName>
    </submittedName>
</protein>
<dbReference type="InterPro" id="IPR036259">
    <property type="entry name" value="MFS_trans_sf"/>
</dbReference>
<dbReference type="GO" id="GO:0022857">
    <property type="term" value="F:transmembrane transporter activity"/>
    <property type="evidence" value="ECO:0007669"/>
    <property type="project" value="InterPro"/>
</dbReference>
<feature type="transmembrane region" description="Helical" evidence="6">
    <location>
        <begin position="173"/>
        <end position="198"/>
    </location>
</feature>
<keyword evidence="5 6" id="KW-0472">Membrane</keyword>
<dbReference type="AlphaFoldDB" id="A0A9D5CUS6"/>
<feature type="transmembrane region" description="Helical" evidence="6">
    <location>
        <begin position="399"/>
        <end position="419"/>
    </location>
</feature>
<feature type="transmembrane region" description="Helical" evidence="6">
    <location>
        <begin position="439"/>
        <end position="462"/>
    </location>
</feature>
<dbReference type="Proteomes" id="UP001085076">
    <property type="component" value="Miscellaneous, Linkage group lg03"/>
</dbReference>
<organism evidence="7 8">
    <name type="scientific">Dioscorea zingiberensis</name>
    <dbReference type="NCBI Taxonomy" id="325984"/>
    <lineage>
        <taxon>Eukaryota</taxon>
        <taxon>Viridiplantae</taxon>
        <taxon>Streptophyta</taxon>
        <taxon>Embryophyta</taxon>
        <taxon>Tracheophyta</taxon>
        <taxon>Spermatophyta</taxon>
        <taxon>Magnoliopsida</taxon>
        <taxon>Liliopsida</taxon>
        <taxon>Dioscoreales</taxon>
        <taxon>Dioscoreaceae</taxon>
        <taxon>Dioscorea</taxon>
    </lineage>
</organism>
<dbReference type="EMBL" id="JAGGNH010000003">
    <property type="protein sequence ID" value="KAJ0978788.1"/>
    <property type="molecule type" value="Genomic_DNA"/>
</dbReference>
<dbReference type="Pfam" id="PF00854">
    <property type="entry name" value="PTR2"/>
    <property type="match status" value="1"/>
</dbReference>
<keyword evidence="8" id="KW-1185">Reference proteome</keyword>
<evidence type="ECO:0000313" key="8">
    <source>
        <dbReference type="Proteomes" id="UP001085076"/>
    </source>
</evidence>
<evidence type="ECO:0000256" key="4">
    <source>
        <dbReference type="ARBA" id="ARBA00022989"/>
    </source>
</evidence>
<comment type="subcellular location">
    <subcellularLocation>
        <location evidence="1">Membrane</location>
        <topology evidence="1">Multi-pass membrane protein</topology>
    </subcellularLocation>
</comment>
<gene>
    <name evidence="7" type="ORF">J5N97_014262</name>
</gene>
<feature type="transmembrane region" description="Helical" evidence="6">
    <location>
        <begin position="204"/>
        <end position="225"/>
    </location>
</feature>
<dbReference type="SUPFAM" id="SSF103473">
    <property type="entry name" value="MFS general substrate transporter"/>
    <property type="match status" value="1"/>
</dbReference>
<dbReference type="InterPro" id="IPR000109">
    <property type="entry name" value="POT_fam"/>
</dbReference>
<evidence type="ECO:0000256" key="1">
    <source>
        <dbReference type="ARBA" id="ARBA00004141"/>
    </source>
</evidence>
<accession>A0A9D5CUS6</accession>
<sequence>MEGVEKGLEPDGAMQHGPTKGGFKATMFIFGMTGLENIGFVANMVSMVLYFLLQMHYNLADSATTLTNFMGSTFLLTIVGGFIADTYLSGLTTVLVFACFEILGYILVTIQAHWDDLRPPASCPTCKLEGKKASLFYISLCLLAVGYGGVRGSYPSLGADQFDKENPKERKQLASFFSWLIMSITLGATLGVTIIVWVSTERSWALGFFIGMLCAILGFTIMALGKPFFRVRVIKDSPLLRILQVIVVAIRNRKLRLPDNPEELYEFNETEDEFIQEIIPHSEQFRFLDKAAVIPPNSNRDQAWKVCSVSQVEELKILIRMMPIIGSTILMNTCLAQLQTFTVQQGNIMDLHLGSFLVPAACIPVIPLVFMSALLPVYELSFVPLARRFTGHPTGISTLQRVGVGLVLSGMSMAIAALVEVKRRNSFNNEGKLISLFWLSYQYGVFGIADMFTLVGLMDFFYNEAPLAMRSLSTSFTWLTLSFGYFLSTVFVRVVNSVTAKGTVSGHGWLYGLDLNQNRLDLFYWFLAVLSCLNFALYIWCARWYKYRKGSNSSHDEHVMVGLSGRKDVDVRDLVEKQQAKDAATHPSLAVYPSPALSSVDMYSPVTLEKRELIK</sequence>
<feature type="transmembrane region" description="Helical" evidence="6">
    <location>
        <begin position="522"/>
        <end position="541"/>
    </location>
</feature>
<comment type="similarity">
    <text evidence="2">Belongs to the major facilitator superfamily. Proton-dependent oligopeptide transporter (POT/PTR) (TC 2.A.17) family.</text>
</comment>
<reference evidence="7" key="1">
    <citation type="submission" date="2021-03" db="EMBL/GenBank/DDBJ databases">
        <authorList>
            <person name="Li Z."/>
            <person name="Yang C."/>
        </authorList>
    </citation>
    <scope>NUCLEOTIDE SEQUENCE</scope>
    <source>
        <strain evidence="7">Dzin_1.0</strain>
        <tissue evidence="7">Leaf</tissue>
    </source>
</reference>
<feature type="transmembrane region" description="Helical" evidence="6">
    <location>
        <begin position="317"/>
        <end position="338"/>
    </location>
</feature>
<evidence type="ECO:0000256" key="6">
    <source>
        <dbReference type="SAM" id="Phobius"/>
    </source>
</evidence>
<reference evidence="7" key="2">
    <citation type="journal article" date="2022" name="Hortic Res">
        <title>The genome of Dioscorea zingiberensis sheds light on the biosynthesis, origin and evolution of the medicinally important diosgenin saponins.</title>
        <authorList>
            <person name="Li Y."/>
            <person name="Tan C."/>
            <person name="Li Z."/>
            <person name="Guo J."/>
            <person name="Li S."/>
            <person name="Chen X."/>
            <person name="Wang C."/>
            <person name="Dai X."/>
            <person name="Yang H."/>
            <person name="Song W."/>
            <person name="Hou L."/>
            <person name="Xu J."/>
            <person name="Tong Z."/>
            <person name="Xu A."/>
            <person name="Yuan X."/>
            <person name="Wang W."/>
            <person name="Yang Q."/>
            <person name="Chen L."/>
            <person name="Sun Z."/>
            <person name="Wang K."/>
            <person name="Pan B."/>
            <person name="Chen J."/>
            <person name="Bao Y."/>
            <person name="Liu F."/>
            <person name="Qi X."/>
            <person name="Gang D.R."/>
            <person name="Wen J."/>
            <person name="Li J."/>
        </authorList>
    </citation>
    <scope>NUCLEOTIDE SEQUENCE</scope>
    <source>
        <strain evidence="7">Dzin_1.0</strain>
    </source>
</reference>
<comment type="caution">
    <text evidence="7">The sequence shown here is derived from an EMBL/GenBank/DDBJ whole genome shotgun (WGS) entry which is preliminary data.</text>
</comment>
<dbReference type="OrthoDB" id="8904098at2759"/>
<proteinExistence type="inferred from homology"/>
<dbReference type="PANTHER" id="PTHR11654">
    <property type="entry name" value="OLIGOPEPTIDE TRANSPORTER-RELATED"/>
    <property type="match status" value="1"/>
</dbReference>
<evidence type="ECO:0000256" key="3">
    <source>
        <dbReference type="ARBA" id="ARBA00022692"/>
    </source>
</evidence>
<evidence type="ECO:0000256" key="5">
    <source>
        <dbReference type="ARBA" id="ARBA00023136"/>
    </source>
</evidence>
<dbReference type="GO" id="GO:0016020">
    <property type="term" value="C:membrane"/>
    <property type="evidence" value="ECO:0007669"/>
    <property type="project" value="UniProtKB-SubCell"/>
</dbReference>
<feature type="transmembrane region" description="Helical" evidence="6">
    <location>
        <begin position="65"/>
        <end position="84"/>
    </location>
</feature>
<feature type="transmembrane region" description="Helical" evidence="6">
    <location>
        <begin position="134"/>
        <end position="152"/>
    </location>
</feature>
<feature type="transmembrane region" description="Helical" evidence="6">
    <location>
        <begin position="28"/>
        <end position="53"/>
    </location>
</feature>
<evidence type="ECO:0000313" key="7">
    <source>
        <dbReference type="EMBL" id="KAJ0978788.1"/>
    </source>
</evidence>
<keyword evidence="3 6" id="KW-0812">Transmembrane</keyword>